<dbReference type="FunFam" id="1.20.1250.20:FF:000106">
    <property type="entry name" value="MFS transporter, putative"/>
    <property type="match status" value="1"/>
</dbReference>
<feature type="transmembrane region" description="Helical" evidence="7">
    <location>
        <begin position="511"/>
        <end position="529"/>
    </location>
</feature>
<keyword evidence="3 7" id="KW-0812">Transmembrane</keyword>
<dbReference type="Proteomes" id="UP000053477">
    <property type="component" value="Unassembled WGS sequence"/>
</dbReference>
<dbReference type="STRING" id="27342.A0A0H2RI67"/>
<keyword evidence="2" id="KW-0813">Transport</keyword>
<organism evidence="9 10">
    <name type="scientific">Schizopora paradoxa</name>
    <dbReference type="NCBI Taxonomy" id="27342"/>
    <lineage>
        <taxon>Eukaryota</taxon>
        <taxon>Fungi</taxon>
        <taxon>Dikarya</taxon>
        <taxon>Basidiomycota</taxon>
        <taxon>Agaricomycotina</taxon>
        <taxon>Agaricomycetes</taxon>
        <taxon>Hymenochaetales</taxon>
        <taxon>Schizoporaceae</taxon>
        <taxon>Schizopora</taxon>
    </lineage>
</organism>
<comment type="subcellular location">
    <subcellularLocation>
        <location evidence="1">Membrane</location>
        <topology evidence="1">Multi-pass membrane protein</topology>
    </subcellularLocation>
</comment>
<evidence type="ECO:0000313" key="9">
    <source>
        <dbReference type="EMBL" id="KLO11332.1"/>
    </source>
</evidence>
<sequence length="600" mass="69194">MSTQLPRDLEVDVLEKTQSPLDNEVEKEKADSSESVLDDVPTLGEPIDDRATNFFWNRAFSRSAKHAQDLDSIATQPSVFDDPKTIDIYRPPPIYENAHRFDPSARWTWREEYKLVRKVDLRIMLWACMMFFALDLDRGNISQANSDNFLTDLNLTTDDFNLGNTLFRLSFLIAELPSQLVSKKVGPDIWIPCQLTLWSVVALSQFWLNGRTSFLATRFLIGFLEGGFIPDVVLYLSYFYTKREMPIRMAYFWVASYLTGIVSAFIGTGLLRLRGVRGLAGWRYLFLIEGCLTLAVGLASFFLMPPGPTQTKAWYRPNGWFTEREEVIMVNRVLRDDPSKSDMHNRQGLTLQMMYEALIDWRMWPIYCLGLIHQIPVGPPQTYLTLSLRNLGFTTTQTNLLSIPSSVIGIITMVAATYFSEIVNSRVLATVSLQFWALPLLIALYTFTTHTSQWVYFVVVSHLLIMIYRSSRKKDRQVTLITGFPYIHPIQVAWASRNSNSVRSRTVSASLYNMFVQAGAIVIANVYRSDDAPLYKRGNRALIAVCCMNMVIYGLTFFFYRALNKRRDRMWNSWTPEQQREYLETTKDKGNQRLDFRFAY</sequence>
<evidence type="ECO:0000256" key="6">
    <source>
        <dbReference type="SAM" id="MobiDB-lite"/>
    </source>
</evidence>
<feature type="transmembrane region" description="Helical" evidence="7">
    <location>
        <begin position="541"/>
        <end position="560"/>
    </location>
</feature>
<dbReference type="InterPro" id="IPR020846">
    <property type="entry name" value="MFS_dom"/>
</dbReference>
<evidence type="ECO:0000259" key="8">
    <source>
        <dbReference type="PROSITE" id="PS50850"/>
    </source>
</evidence>
<accession>A0A0H2RI67</accession>
<dbReference type="InterPro" id="IPR011701">
    <property type="entry name" value="MFS"/>
</dbReference>
<evidence type="ECO:0000256" key="3">
    <source>
        <dbReference type="ARBA" id="ARBA00022692"/>
    </source>
</evidence>
<dbReference type="AlphaFoldDB" id="A0A0H2RI67"/>
<dbReference type="InParanoid" id="A0A0H2RI67"/>
<dbReference type="EMBL" id="KQ086003">
    <property type="protein sequence ID" value="KLO11332.1"/>
    <property type="molecule type" value="Genomic_DNA"/>
</dbReference>
<dbReference type="GO" id="GO:0022857">
    <property type="term" value="F:transmembrane transporter activity"/>
    <property type="evidence" value="ECO:0007669"/>
    <property type="project" value="InterPro"/>
</dbReference>
<feature type="transmembrane region" description="Helical" evidence="7">
    <location>
        <begin position="453"/>
        <end position="470"/>
    </location>
</feature>
<feature type="transmembrane region" description="Helical" evidence="7">
    <location>
        <begin position="250"/>
        <end position="272"/>
    </location>
</feature>
<name>A0A0H2RI67_9AGAM</name>
<dbReference type="PROSITE" id="PS50850">
    <property type="entry name" value="MFS"/>
    <property type="match status" value="1"/>
</dbReference>
<evidence type="ECO:0000256" key="7">
    <source>
        <dbReference type="SAM" id="Phobius"/>
    </source>
</evidence>
<keyword evidence="10" id="KW-1185">Reference proteome</keyword>
<dbReference type="PANTHER" id="PTHR43791:SF65">
    <property type="entry name" value="MAJOR FACILITATOR SUPERFAMILY (MFS) PROFILE DOMAIN-CONTAINING PROTEIN-RELATED"/>
    <property type="match status" value="1"/>
</dbReference>
<evidence type="ECO:0000313" key="10">
    <source>
        <dbReference type="Proteomes" id="UP000053477"/>
    </source>
</evidence>
<feature type="region of interest" description="Disordered" evidence="6">
    <location>
        <begin position="1"/>
        <end position="42"/>
    </location>
</feature>
<protein>
    <submittedName>
        <fullName evidence="9">MFS general substrate transporter</fullName>
    </submittedName>
</protein>
<evidence type="ECO:0000256" key="2">
    <source>
        <dbReference type="ARBA" id="ARBA00022448"/>
    </source>
</evidence>
<dbReference type="PANTHER" id="PTHR43791">
    <property type="entry name" value="PERMEASE-RELATED"/>
    <property type="match status" value="1"/>
</dbReference>
<evidence type="ECO:0000256" key="1">
    <source>
        <dbReference type="ARBA" id="ARBA00004141"/>
    </source>
</evidence>
<evidence type="ECO:0000256" key="5">
    <source>
        <dbReference type="ARBA" id="ARBA00023136"/>
    </source>
</evidence>
<reference evidence="9 10" key="1">
    <citation type="submission" date="2015-04" db="EMBL/GenBank/DDBJ databases">
        <title>Complete genome sequence of Schizopora paradoxa KUC8140, a cosmopolitan wood degrader in East Asia.</title>
        <authorList>
            <consortium name="DOE Joint Genome Institute"/>
            <person name="Min B."/>
            <person name="Park H."/>
            <person name="Jang Y."/>
            <person name="Kim J.-J."/>
            <person name="Kim K.H."/>
            <person name="Pangilinan J."/>
            <person name="Lipzen A."/>
            <person name="Riley R."/>
            <person name="Grigoriev I.V."/>
            <person name="Spatafora J.W."/>
            <person name="Choi I.-G."/>
        </authorList>
    </citation>
    <scope>NUCLEOTIDE SEQUENCE [LARGE SCALE GENOMIC DNA]</scope>
    <source>
        <strain evidence="9 10">KUC8140</strain>
    </source>
</reference>
<dbReference type="InterPro" id="IPR036259">
    <property type="entry name" value="MFS_trans_sf"/>
</dbReference>
<evidence type="ECO:0000256" key="4">
    <source>
        <dbReference type="ARBA" id="ARBA00022989"/>
    </source>
</evidence>
<dbReference type="OrthoDB" id="1935484at2759"/>
<feature type="domain" description="Major facilitator superfamily (MFS) profile" evidence="8">
    <location>
        <begin position="123"/>
        <end position="600"/>
    </location>
</feature>
<proteinExistence type="predicted"/>
<gene>
    <name evidence="9" type="ORF">SCHPADRAFT_999003</name>
</gene>
<dbReference type="GO" id="GO:0016020">
    <property type="term" value="C:membrane"/>
    <property type="evidence" value="ECO:0007669"/>
    <property type="project" value="UniProtKB-SubCell"/>
</dbReference>
<feature type="transmembrane region" description="Helical" evidence="7">
    <location>
        <begin position="400"/>
        <end position="420"/>
    </location>
</feature>
<dbReference type="Gene3D" id="1.20.1250.20">
    <property type="entry name" value="MFS general substrate transporter like domains"/>
    <property type="match status" value="2"/>
</dbReference>
<keyword evidence="5 7" id="KW-0472">Membrane</keyword>
<keyword evidence="4 7" id="KW-1133">Transmembrane helix</keyword>
<feature type="transmembrane region" description="Helical" evidence="7">
    <location>
        <begin position="220"/>
        <end position="238"/>
    </location>
</feature>
<feature type="transmembrane region" description="Helical" evidence="7">
    <location>
        <begin position="427"/>
        <end position="447"/>
    </location>
</feature>
<feature type="transmembrane region" description="Helical" evidence="7">
    <location>
        <begin position="284"/>
        <end position="304"/>
    </location>
</feature>
<dbReference type="Pfam" id="PF07690">
    <property type="entry name" value="MFS_1"/>
    <property type="match status" value="1"/>
</dbReference>
<dbReference type="SUPFAM" id="SSF103473">
    <property type="entry name" value="MFS general substrate transporter"/>
    <property type="match status" value="1"/>
</dbReference>